<keyword evidence="1" id="KW-0677">Repeat</keyword>
<dbReference type="InterPro" id="IPR011990">
    <property type="entry name" value="TPR-like_helical_dom_sf"/>
</dbReference>
<accession>K0XFZ6</accession>
<feature type="signal peptide" evidence="4">
    <location>
        <begin position="1"/>
        <end position="25"/>
    </location>
</feature>
<evidence type="ECO:0000313" key="5">
    <source>
        <dbReference type="EMBL" id="EJZ62845.1"/>
    </source>
</evidence>
<evidence type="ECO:0000256" key="4">
    <source>
        <dbReference type="SAM" id="SignalP"/>
    </source>
</evidence>
<keyword evidence="4" id="KW-0732">Signal</keyword>
<sequence>MVSRLRCFIGGILFCFFTSSFALHATENDDLVKAMMEVYAEELAANPQDYRTYYSRAMAYFGQGDMKKALSDIDNAIKYFPRKEKDDLAQAYLLRAKILSERGETKSALTDLNSALRLVPNHRLALKDRGDLLCRLGQYDMAKIDYNHLLRMDTRSQSAFMGLARVEAHTGQPVRAKDLLAQAVNLSPKDPKIYLERSEIYKEMDMMPEAVDDLVYAVSLDDGHSGAIQKLVAYSNESYNGVIEGLNRNIERSPRQGMLYYVRATIYKDHYDYASSLRDWNTIVEENFFNFHTVYYNRAFCLSRLTRFDEARADIKRAIEKDSQNAEYYRLLSEIERGDGNLVAAEQAVRQAAVYDPSNVAICLERGMIAYDEGDFGQAISCYNEAVVAAPDEPYSYLARAYTQEYGMENRIAAEADYRKVLSLDGTSAAYGDNLKGIAFAKLHLKKQAEEWERSLLASGSVRNIDYFYLACMYAGFDVDKSISYLDKALQNGYGDYYRIHVDRYSPVSLLPIRHLSQYSDLLYKYRALFGK</sequence>
<feature type="repeat" description="TPR" evidence="3">
    <location>
        <begin position="360"/>
        <end position="393"/>
    </location>
</feature>
<dbReference type="PROSITE" id="PS50005">
    <property type="entry name" value="TPR"/>
    <property type="match status" value="3"/>
</dbReference>
<organism evidence="5 6">
    <name type="scientific">Barnesiella intestinihominis YIT 11860</name>
    <dbReference type="NCBI Taxonomy" id="742726"/>
    <lineage>
        <taxon>Bacteria</taxon>
        <taxon>Pseudomonadati</taxon>
        <taxon>Bacteroidota</taxon>
        <taxon>Bacteroidia</taxon>
        <taxon>Bacteroidales</taxon>
        <taxon>Barnesiellaceae</taxon>
        <taxon>Barnesiella</taxon>
    </lineage>
</organism>
<keyword evidence="6" id="KW-1185">Reference proteome</keyword>
<dbReference type="GeneID" id="77849401"/>
<evidence type="ECO:0000313" key="6">
    <source>
        <dbReference type="Proteomes" id="UP000006044"/>
    </source>
</evidence>
<gene>
    <name evidence="5" type="ORF">HMPREF9448_02197</name>
</gene>
<dbReference type="PANTHER" id="PTHR44858">
    <property type="entry name" value="TETRATRICOPEPTIDE REPEAT PROTEIN 6"/>
    <property type="match status" value="1"/>
</dbReference>
<dbReference type="PANTHER" id="PTHR44858:SF1">
    <property type="entry name" value="UDP-N-ACETYLGLUCOSAMINE--PEPTIDE N-ACETYLGLUCOSAMINYLTRANSFERASE SPINDLY-RELATED"/>
    <property type="match status" value="1"/>
</dbReference>
<dbReference type="Pfam" id="PF13181">
    <property type="entry name" value="TPR_8"/>
    <property type="match status" value="1"/>
</dbReference>
<evidence type="ECO:0000256" key="1">
    <source>
        <dbReference type="ARBA" id="ARBA00022737"/>
    </source>
</evidence>
<keyword evidence="2 3" id="KW-0802">TPR repeat</keyword>
<dbReference type="eggNOG" id="COG0457">
    <property type="taxonomic scope" value="Bacteria"/>
</dbReference>
<dbReference type="SUPFAM" id="SSF48452">
    <property type="entry name" value="TPR-like"/>
    <property type="match status" value="1"/>
</dbReference>
<comment type="caution">
    <text evidence="5">The sequence shown here is derived from an EMBL/GenBank/DDBJ whole genome shotgun (WGS) entry which is preliminary data.</text>
</comment>
<dbReference type="Pfam" id="PF13432">
    <property type="entry name" value="TPR_16"/>
    <property type="match status" value="3"/>
</dbReference>
<protein>
    <submittedName>
        <fullName evidence="5">Uncharacterized protein</fullName>
    </submittedName>
</protein>
<dbReference type="EMBL" id="ADLE01000015">
    <property type="protein sequence ID" value="EJZ62845.1"/>
    <property type="molecule type" value="Genomic_DNA"/>
</dbReference>
<dbReference type="AlphaFoldDB" id="K0XFZ6"/>
<proteinExistence type="predicted"/>
<dbReference type="RefSeq" id="WP_008862589.1">
    <property type="nucleotide sequence ID" value="NZ_CAXSNY010000003.1"/>
</dbReference>
<dbReference type="STRING" id="742726.HMPREF9448_02197"/>
<dbReference type="HOGENOM" id="CLU_511603_0_0_10"/>
<feature type="repeat" description="TPR" evidence="3">
    <location>
        <begin position="89"/>
        <end position="122"/>
    </location>
</feature>
<dbReference type="SMART" id="SM00028">
    <property type="entry name" value="TPR"/>
    <property type="match status" value="9"/>
</dbReference>
<dbReference type="Proteomes" id="UP000006044">
    <property type="component" value="Unassembled WGS sequence"/>
</dbReference>
<reference evidence="5 6" key="1">
    <citation type="submission" date="2012-08" db="EMBL/GenBank/DDBJ databases">
        <title>The Genome Sequence of Barnesiella intestinihominis YIT 11860.</title>
        <authorList>
            <consortium name="The Broad Institute Genome Sequencing Platform"/>
            <person name="Earl A."/>
            <person name="Ward D."/>
            <person name="Feldgarden M."/>
            <person name="Gevers D."/>
            <person name="Morotomi M."/>
            <person name="Walker B."/>
            <person name="Young S.K."/>
            <person name="Zeng Q."/>
            <person name="Gargeya S."/>
            <person name="Fitzgerald M."/>
            <person name="Haas B."/>
            <person name="Abouelleil A."/>
            <person name="Alvarado L."/>
            <person name="Arachchi H.M."/>
            <person name="Berlin A.M."/>
            <person name="Chapman S.B."/>
            <person name="Goldberg J."/>
            <person name="Griggs A."/>
            <person name="Gujja S."/>
            <person name="Hansen M."/>
            <person name="Howarth C."/>
            <person name="Imamovic A."/>
            <person name="Larimer J."/>
            <person name="McCowen C."/>
            <person name="Montmayeur A."/>
            <person name="Murphy C."/>
            <person name="Neiman D."/>
            <person name="Pearson M."/>
            <person name="Priest M."/>
            <person name="Roberts A."/>
            <person name="Saif S."/>
            <person name="Shea T."/>
            <person name="Sisk P."/>
            <person name="Sykes S."/>
            <person name="Wortman J."/>
            <person name="Nusbaum C."/>
            <person name="Birren B."/>
        </authorList>
    </citation>
    <scope>NUCLEOTIDE SEQUENCE [LARGE SCALE GENOMIC DNA]</scope>
    <source>
        <strain evidence="5 6">YIT 11860</strain>
    </source>
</reference>
<dbReference type="SUPFAM" id="SSF81901">
    <property type="entry name" value="HCP-like"/>
    <property type="match status" value="1"/>
</dbReference>
<feature type="chain" id="PRO_5003843972" evidence="4">
    <location>
        <begin position="26"/>
        <end position="532"/>
    </location>
</feature>
<evidence type="ECO:0000256" key="3">
    <source>
        <dbReference type="PROSITE-ProRule" id="PRU00339"/>
    </source>
</evidence>
<feature type="repeat" description="TPR" evidence="3">
    <location>
        <begin position="50"/>
        <end position="83"/>
    </location>
</feature>
<dbReference type="InterPro" id="IPR050498">
    <property type="entry name" value="Ycf3"/>
</dbReference>
<evidence type="ECO:0000256" key="2">
    <source>
        <dbReference type="ARBA" id="ARBA00022803"/>
    </source>
</evidence>
<dbReference type="InterPro" id="IPR019734">
    <property type="entry name" value="TPR_rpt"/>
</dbReference>
<name>K0XFZ6_9BACT</name>
<dbReference type="Gene3D" id="1.25.40.10">
    <property type="entry name" value="Tetratricopeptide repeat domain"/>
    <property type="match status" value="2"/>
</dbReference>
<dbReference type="OrthoDB" id="1089927at2"/>